<dbReference type="PANTHER" id="PTHR35176:SF2">
    <property type="entry name" value="F420H(2)-DEPENDENT REDUCTASE RV1155"/>
    <property type="match status" value="1"/>
</dbReference>
<dbReference type="InterPro" id="IPR011576">
    <property type="entry name" value="Pyridox_Oxase_N"/>
</dbReference>
<dbReference type="InterPro" id="IPR012349">
    <property type="entry name" value="Split_barrel_FMN-bd"/>
</dbReference>
<evidence type="ECO:0000313" key="4">
    <source>
        <dbReference type="Proteomes" id="UP000612893"/>
    </source>
</evidence>
<dbReference type="PANTHER" id="PTHR35176">
    <property type="entry name" value="HEME OXYGENASE HI_0854-RELATED"/>
    <property type="match status" value="1"/>
</dbReference>
<sequence length="136" mass="15441">MDFDDMRRRVEAARVARLATLAPDGTPQLVPFCFVLAGDVLYSAVDRKKKRTARLQRLANVARDPRVSVLVDHYEEDWSRLWWVRLAGHAAELDEGGETEQALRLLAAKYPQYAELPPGGPVLRIEVQRWTGWVAS</sequence>
<dbReference type="RefSeq" id="WP_338199304.1">
    <property type="nucleotide sequence ID" value="NZ_JAEKNR010000047.1"/>
</dbReference>
<feature type="domain" description="Pyridoxamine 5'-phosphate oxidase N-terminal" evidence="2">
    <location>
        <begin position="5"/>
        <end position="133"/>
    </location>
</feature>
<name>A0A934JWS2_9BACT</name>
<keyword evidence="1" id="KW-0560">Oxidoreductase</keyword>
<dbReference type="EMBL" id="JAEKNR010000047">
    <property type="protein sequence ID" value="MBJ7597236.1"/>
    <property type="molecule type" value="Genomic_DNA"/>
</dbReference>
<proteinExistence type="predicted"/>
<comment type="caution">
    <text evidence="3">The sequence shown here is derived from an EMBL/GenBank/DDBJ whole genome shotgun (WGS) entry which is preliminary data.</text>
</comment>
<protein>
    <submittedName>
        <fullName evidence="3">TIGR03668 family PPOX class F420-dependent oxidoreductase</fullName>
    </submittedName>
</protein>
<gene>
    <name evidence="3" type="ORF">JF922_04005</name>
</gene>
<dbReference type="InterPro" id="IPR052019">
    <property type="entry name" value="F420H2_bilvrd_red/Heme_oxyg"/>
</dbReference>
<dbReference type="SUPFAM" id="SSF50475">
    <property type="entry name" value="FMN-binding split barrel"/>
    <property type="match status" value="1"/>
</dbReference>
<reference evidence="3" key="1">
    <citation type="submission" date="2020-10" db="EMBL/GenBank/DDBJ databases">
        <title>Ca. Dormibacterota MAGs.</title>
        <authorList>
            <person name="Montgomery K."/>
        </authorList>
    </citation>
    <scope>NUCLEOTIDE SEQUENCE [LARGE SCALE GENOMIC DNA]</scope>
    <source>
        <strain evidence="3">SC8812_S17_10</strain>
    </source>
</reference>
<dbReference type="Pfam" id="PF01243">
    <property type="entry name" value="PNPOx_N"/>
    <property type="match status" value="1"/>
</dbReference>
<evidence type="ECO:0000313" key="3">
    <source>
        <dbReference type="EMBL" id="MBJ7597236.1"/>
    </source>
</evidence>
<evidence type="ECO:0000256" key="1">
    <source>
        <dbReference type="ARBA" id="ARBA00023002"/>
    </source>
</evidence>
<dbReference type="Proteomes" id="UP000612893">
    <property type="component" value="Unassembled WGS sequence"/>
</dbReference>
<dbReference type="NCBIfam" id="TIGR03668">
    <property type="entry name" value="Rv0121_F420"/>
    <property type="match status" value="1"/>
</dbReference>
<dbReference type="InterPro" id="IPR019967">
    <property type="entry name" value="F420-dep_enz_PPOX_Rv0121"/>
</dbReference>
<accession>A0A934JWS2</accession>
<dbReference type="GO" id="GO:0016491">
    <property type="term" value="F:oxidoreductase activity"/>
    <property type="evidence" value="ECO:0007669"/>
    <property type="project" value="UniProtKB-KW"/>
</dbReference>
<dbReference type="AlphaFoldDB" id="A0A934JWS2"/>
<evidence type="ECO:0000259" key="2">
    <source>
        <dbReference type="Pfam" id="PF01243"/>
    </source>
</evidence>
<organism evidence="3 4">
    <name type="scientific">Candidatus Nephthysia bennettiae</name>
    <dbReference type="NCBI Taxonomy" id="3127016"/>
    <lineage>
        <taxon>Bacteria</taxon>
        <taxon>Bacillati</taxon>
        <taxon>Candidatus Dormiibacterota</taxon>
        <taxon>Candidatus Dormibacteria</taxon>
        <taxon>Candidatus Dormibacterales</taxon>
        <taxon>Candidatus Dormibacteraceae</taxon>
        <taxon>Candidatus Nephthysia</taxon>
    </lineage>
</organism>
<dbReference type="Gene3D" id="2.30.110.10">
    <property type="entry name" value="Electron Transport, Fmn-binding Protein, Chain A"/>
    <property type="match status" value="1"/>
</dbReference>
<keyword evidence="4" id="KW-1185">Reference proteome</keyword>